<dbReference type="Pfam" id="PF00484">
    <property type="entry name" value="Pro_CA"/>
    <property type="match status" value="1"/>
</dbReference>
<dbReference type="Gene3D" id="3.40.1050.10">
    <property type="entry name" value="Carbonic anhydrase"/>
    <property type="match status" value="1"/>
</dbReference>
<keyword evidence="2" id="KW-0862">Zinc</keyword>
<dbReference type="SMART" id="SM00947">
    <property type="entry name" value="Pro_CA"/>
    <property type="match status" value="1"/>
</dbReference>
<dbReference type="Proteomes" id="UP000297535">
    <property type="component" value="Unassembled WGS sequence"/>
</dbReference>
<comment type="caution">
    <text evidence="3">The sequence shown here is derived from an EMBL/GenBank/DDBJ whole genome shotgun (WGS) entry which is preliminary data.</text>
</comment>
<reference evidence="3 4" key="1">
    <citation type="submission" date="2019-04" db="EMBL/GenBank/DDBJ databases">
        <authorList>
            <person name="Feng G."/>
            <person name="Zhu H."/>
        </authorList>
    </citation>
    <scope>NUCLEOTIDE SEQUENCE [LARGE SCALE GENOMIC DNA]</scope>
    <source>
        <strain evidence="3 4">6HR-1</strain>
    </source>
</reference>
<dbReference type="RefSeq" id="WP_135419757.1">
    <property type="nucleotide sequence ID" value="NZ_SRLB01000056.1"/>
</dbReference>
<comment type="similarity">
    <text evidence="1">Belongs to the beta-class carbonic anhydrase family.</text>
</comment>
<accession>A0A4Z0NEN2</accession>
<dbReference type="InterPro" id="IPR001765">
    <property type="entry name" value="Carbonic_anhydrase"/>
</dbReference>
<evidence type="ECO:0008006" key="5">
    <source>
        <dbReference type="Google" id="ProtNLM"/>
    </source>
</evidence>
<gene>
    <name evidence="3" type="ORF">EU555_34125</name>
</gene>
<organism evidence="3 4">
    <name type="scientific">Methylobacterium nonmethylotrophicum</name>
    <dbReference type="NCBI Taxonomy" id="1141884"/>
    <lineage>
        <taxon>Bacteria</taxon>
        <taxon>Pseudomonadati</taxon>
        <taxon>Pseudomonadota</taxon>
        <taxon>Alphaproteobacteria</taxon>
        <taxon>Hyphomicrobiales</taxon>
        <taxon>Methylobacteriaceae</taxon>
        <taxon>Methylobacterium</taxon>
    </lineage>
</organism>
<proteinExistence type="inferred from homology"/>
<feature type="binding site" evidence="2">
    <location>
        <position position="59"/>
    </location>
    <ligand>
        <name>Zn(2+)</name>
        <dbReference type="ChEBI" id="CHEBI:29105"/>
    </ligand>
</feature>
<keyword evidence="4" id="KW-1185">Reference proteome</keyword>
<dbReference type="AlphaFoldDB" id="A0A4Z0NEN2"/>
<sequence length="153" mass="15522">MSRRPPLGCGCARGAPIAATAVAPALAPSAVVSTALGAIRYAVAKLGVPLVPVMGHGRCGAVAAAVDVVRRNIVFPGAIGQMIEPIVPAVLGVRDKGGALVENAVRADVSRVVQRLRTASEPDLLGPPAERTPRIVGAAYSLDTGEVDFVNEA</sequence>
<evidence type="ECO:0000313" key="3">
    <source>
        <dbReference type="EMBL" id="TGD92886.1"/>
    </source>
</evidence>
<name>A0A4Z0NEN2_9HYPH</name>
<dbReference type="OrthoDB" id="9797527at2"/>
<evidence type="ECO:0000256" key="1">
    <source>
        <dbReference type="ARBA" id="ARBA00006217"/>
    </source>
</evidence>
<dbReference type="InterPro" id="IPR036874">
    <property type="entry name" value="Carbonic_anhydrase_sf"/>
</dbReference>
<dbReference type="GO" id="GO:0008270">
    <property type="term" value="F:zinc ion binding"/>
    <property type="evidence" value="ECO:0007669"/>
    <property type="project" value="InterPro"/>
</dbReference>
<evidence type="ECO:0000313" key="4">
    <source>
        <dbReference type="Proteomes" id="UP000297535"/>
    </source>
</evidence>
<keyword evidence="2" id="KW-0479">Metal-binding</keyword>
<comment type="cofactor">
    <cofactor evidence="2">
        <name>Zn(2+)</name>
        <dbReference type="ChEBI" id="CHEBI:29105"/>
    </cofactor>
    <text evidence="2">Binds 1 zinc ion per subunit.</text>
</comment>
<dbReference type="GO" id="GO:0004089">
    <property type="term" value="F:carbonate dehydratase activity"/>
    <property type="evidence" value="ECO:0007669"/>
    <property type="project" value="InterPro"/>
</dbReference>
<feature type="binding site" evidence="2">
    <location>
        <position position="56"/>
    </location>
    <ligand>
        <name>Zn(2+)</name>
        <dbReference type="ChEBI" id="CHEBI:29105"/>
    </ligand>
</feature>
<evidence type="ECO:0000256" key="2">
    <source>
        <dbReference type="PIRSR" id="PIRSR601765-1"/>
    </source>
</evidence>
<protein>
    <recommendedName>
        <fullName evidence="5">Carbonic anhydrase</fullName>
    </recommendedName>
</protein>
<dbReference type="EMBL" id="SRLB01000056">
    <property type="protein sequence ID" value="TGD92886.1"/>
    <property type="molecule type" value="Genomic_DNA"/>
</dbReference>
<dbReference type="SUPFAM" id="SSF53056">
    <property type="entry name" value="beta-carbonic anhydrase, cab"/>
    <property type="match status" value="1"/>
</dbReference>